<dbReference type="AlphaFoldDB" id="A0A239CFC7"/>
<name>A0A239CFC7_9FIRM</name>
<evidence type="ECO:0008006" key="3">
    <source>
        <dbReference type="Google" id="ProtNLM"/>
    </source>
</evidence>
<accession>A0A239CFC7</accession>
<protein>
    <recommendedName>
        <fullName evidence="3">DUF3793 family protein</fullName>
    </recommendedName>
</protein>
<sequence>METNSKSCYCLNGNSNDEFIRWVVELLGPVLLGVKPSEIMSFPGKDRVSIRRKEEVKAIINRSSKVNFAEFDINNGCSKIFFYNLESLDYTLREFVNLKFLKTLHYPQEYEIHTYLDYIVEKMKRGETPHEIGVFLGYPLKDVIGFIGHPSLRLTKTNGWRVYGDPRLSDEKHRKIQDAKKQIKNMLQTRGLQEIIQSA</sequence>
<dbReference type="Proteomes" id="UP000198304">
    <property type="component" value="Unassembled WGS sequence"/>
</dbReference>
<dbReference type="OrthoDB" id="5393676at2"/>
<organism evidence="1 2">
    <name type="scientific">Anaerovirgula multivorans</name>
    <dbReference type="NCBI Taxonomy" id="312168"/>
    <lineage>
        <taxon>Bacteria</taxon>
        <taxon>Bacillati</taxon>
        <taxon>Bacillota</taxon>
        <taxon>Clostridia</taxon>
        <taxon>Peptostreptococcales</taxon>
        <taxon>Natronincolaceae</taxon>
        <taxon>Anaerovirgula</taxon>
    </lineage>
</organism>
<reference evidence="1 2" key="1">
    <citation type="submission" date="2017-06" db="EMBL/GenBank/DDBJ databases">
        <authorList>
            <person name="Kim H.J."/>
            <person name="Triplett B.A."/>
        </authorList>
    </citation>
    <scope>NUCLEOTIDE SEQUENCE [LARGE SCALE GENOMIC DNA]</scope>
    <source>
        <strain evidence="1 2">SCA</strain>
    </source>
</reference>
<evidence type="ECO:0000313" key="1">
    <source>
        <dbReference type="EMBL" id="SNS18935.1"/>
    </source>
</evidence>
<evidence type="ECO:0000313" key="2">
    <source>
        <dbReference type="Proteomes" id="UP000198304"/>
    </source>
</evidence>
<dbReference type="EMBL" id="FZOJ01000005">
    <property type="protein sequence ID" value="SNS18935.1"/>
    <property type="molecule type" value="Genomic_DNA"/>
</dbReference>
<dbReference type="InterPro" id="IPR024523">
    <property type="entry name" value="DUF3793"/>
</dbReference>
<dbReference type="RefSeq" id="WP_089282223.1">
    <property type="nucleotide sequence ID" value="NZ_FZOJ01000005.1"/>
</dbReference>
<keyword evidence="2" id="KW-1185">Reference proteome</keyword>
<gene>
    <name evidence="1" type="ORF">SAMN05446037_1005186</name>
</gene>
<proteinExistence type="predicted"/>
<dbReference type="Pfam" id="PF12672">
    <property type="entry name" value="DUF3793"/>
    <property type="match status" value="1"/>
</dbReference>